<name>A0ABW7UVT0_9ACTN</name>
<dbReference type="Proteomes" id="UP001611548">
    <property type="component" value="Unassembled WGS sequence"/>
</dbReference>
<feature type="compositionally biased region" description="Pro residues" evidence="1">
    <location>
        <begin position="175"/>
        <end position="192"/>
    </location>
</feature>
<sequence length="202" mass="20775">MVRNILGSAVALAGAAAAVWSPFRAWYGGRLGRDVRIEDLFGGITAQGSDLFASLLAPMLAAAVLALLGVVLRSRLVVALAGLVALAFTVLWMVRQGQAAGSLTAGGDGGLGPGVALAVGGGLLMLLGAAIMRGRPCGRRARGRVGGPEPHENAEPHETRPYEEPHAQPPYGGTGPPPDATQPMPRPPPPDDPWSQGHPHRS</sequence>
<evidence type="ECO:0000256" key="2">
    <source>
        <dbReference type="SAM" id="Phobius"/>
    </source>
</evidence>
<feature type="compositionally biased region" description="Basic and acidic residues" evidence="1">
    <location>
        <begin position="149"/>
        <end position="166"/>
    </location>
</feature>
<keyword evidence="2" id="KW-1133">Transmembrane helix</keyword>
<dbReference type="RefSeq" id="WP_398718540.1">
    <property type="nucleotide sequence ID" value="NZ_JBIRWE010000006.1"/>
</dbReference>
<dbReference type="EMBL" id="JBIRWE010000006">
    <property type="protein sequence ID" value="MFI1965717.1"/>
    <property type="molecule type" value="Genomic_DNA"/>
</dbReference>
<keyword evidence="4" id="KW-1185">Reference proteome</keyword>
<reference evidence="3 4" key="1">
    <citation type="submission" date="2024-10" db="EMBL/GenBank/DDBJ databases">
        <title>The Natural Products Discovery Center: Release of the First 8490 Sequenced Strains for Exploring Actinobacteria Biosynthetic Diversity.</title>
        <authorList>
            <person name="Kalkreuter E."/>
            <person name="Kautsar S.A."/>
            <person name="Yang D."/>
            <person name="Bader C.D."/>
            <person name="Teijaro C.N."/>
            <person name="Fluegel L."/>
            <person name="Davis C.M."/>
            <person name="Simpson J.R."/>
            <person name="Lauterbach L."/>
            <person name="Steele A.D."/>
            <person name="Gui C."/>
            <person name="Meng S."/>
            <person name="Li G."/>
            <person name="Viehrig K."/>
            <person name="Ye F."/>
            <person name="Su P."/>
            <person name="Kiefer A.F."/>
            <person name="Nichols A."/>
            <person name="Cepeda A.J."/>
            <person name="Yan W."/>
            <person name="Fan B."/>
            <person name="Jiang Y."/>
            <person name="Adhikari A."/>
            <person name="Zheng C.-J."/>
            <person name="Schuster L."/>
            <person name="Cowan T.M."/>
            <person name="Smanski M.J."/>
            <person name="Chevrette M.G."/>
            <person name="De Carvalho L.P.S."/>
            <person name="Shen B."/>
        </authorList>
    </citation>
    <scope>NUCLEOTIDE SEQUENCE [LARGE SCALE GENOMIC DNA]</scope>
    <source>
        <strain evidence="3 4">NPDC020327</strain>
    </source>
</reference>
<evidence type="ECO:0000313" key="3">
    <source>
        <dbReference type="EMBL" id="MFI1965717.1"/>
    </source>
</evidence>
<feature type="transmembrane region" description="Helical" evidence="2">
    <location>
        <begin position="76"/>
        <end position="94"/>
    </location>
</feature>
<feature type="region of interest" description="Disordered" evidence="1">
    <location>
        <begin position="140"/>
        <end position="202"/>
    </location>
</feature>
<feature type="transmembrane region" description="Helical" evidence="2">
    <location>
        <begin position="114"/>
        <end position="132"/>
    </location>
</feature>
<gene>
    <name evidence="3" type="ORF">ACH429_16675</name>
</gene>
<evidence type="ECO:0000256" key="1">
    <source>
        <dbReference type="SAM" id="MobiDB-lite"/>
    </source>
</evidence>
<evidence type="ECO:0000313" key="4">
    <source>
        <dbReference type="Proteomes" id="UP001611548"/>
    </source>
</evidence>
<accession>A0ABW7UVT0</accession>
<feature type="transmembrane region" description="Helical" evidence="2">
    <location>
        <begin position="51"/>
        <end position="71"/>
    </location>
</feature>
<keyword evidence="2" id="KW-0472">Membrane</keyword>
<organism evidence="3 4">
    <name type="scientific">Streptomyces pathocidini</name>
    <dbReference type="NCBI Taxonomy" id="1650571"/>
    <lineage>
        <taxon>Bacteria</taxon>
        <taxon>Bacillati</taxon>
        <taxon>Actinomycetota</taxon>
        <taxon>Actinomycetes</taxon>
        <taxon>Kitasatosporales</taxon>
        <taxon>Streptomycetaceae</taxon>
        <taxon>Streptomyces</taxon>
    </lineage>
</organism>
<keyword evidence="2" id="KW-0812">Transmembrane</keyword>
<proteinExistence type="predicted"/>
<protein>
    <submittedName>
        <fullName evidence="3">Uncharacterized protein</fullName>
    </submittedName>
</protein>
<comment type="caution">
    <text evidence="3">The sequence shown here is derived from an EMBL/GenBank/DDBJ whole genome shotgun (WGS) entry which is preliminary data.</text>
</comment>